<dbReference type="InterPro" id="IPR003661">
    <property type="entry name" value="HisK_dim/P_dom"/>
</dbReference>
<feature type="domain" description="Histidine kinase" evidence="14">
    <location>
        <begin position="267"/>
        <end position="481"/>
    </location>
</feature>
<comment type="catalytic activity">
    <reaction evidence="1">
        <text>ATP + protein L-histidine = ADP + protein N-phospho-L-histidine.</text>
        <dbReference type="EC" id="2.7.13.3"/>
    </reaction>
</comment>
<keyword evidence="11" id="KW-0902">Two-component regulatory system</keyword>
<dbReference type="InterPro" id="IPR005467">
    <property type="entry name" value="His_kinase_dom"/>
</dbReference>
<dbReference type="InterPro" id="IPR036097">
    <property type="entry name" value="HisK_dim/P_sf"/>
</dbReference>
<evidence type="ECO:0000256" key="13">
    <source>
        <dbReference type="SAM" id="Phobius"/>
    </source>
</evidence>
<dbReference type="Gene3D" id="1.10.287.130">
    <property type="match status" value="1"/>
</dbReference>
<evidence type="ECO:0000256" key="11">
    <source>
        <dbReference type="ARBA" id="ARBA00023012"/>
    </source>
</evidence>
<dbReference type="Gene3D" id="1.20.120.620">
    <property type="entry name" value="Backbone structure of the membrane domain of e. Coli histidine kinase receptor kdpd"/>
    <property type="match status" value="1"/>
</dbReference>
<evidence type="ECO:0000256" key="8">
    <source>
        <dbReference type="ARBA" id="ARBA00022777"/>
    </source>
</evidence>
<proteinExistence type="predicted"/>
<reference evidence="15 16" key="1">
    <citation type="submission" date="2020-08" db="EMBL/GenBank/DDBJ databases">
        <title>Genomic Encyclopedia of Type Strains, Phase IV (KMG-V): Genome sequencing to study the core and pangenomes of soil and plant-associated prokaryotes.</title>
        <authorList>
            <person name="Whitman W."/>
        </authorList>
    </citation>
    <scope>NUCLEOTIDE SEQUENCE [LARGE SCALE GENOMIC DNA]</scope>
    <source>
        <strain evidence="15 16">X5P2</strain>
    </source>
</reference>
<evidence type="ECO:0000313" key="15">
    <source>
        <dbReference type="EMBL" id="MBB5329876.1"/>
    </source>
</evidence>
<evidence type="ECO:0000256" key="4">
    <source>
        <dbReference type="ARBA" id="ARBA00022553"/>
    </source>
</evidence>
<comment type="caution">
    <text evidence="15">The sequence shown here is derived from an EMBL/GenBank/DDBJ whole genome shotgun (WGS) entry which is preliminary data.</text>
</comment>
<evidence type="ECO:0000256" key="6">
    <source>
        <dbReference type="ARBA" id="ARBA00022692"/>
    </source>
</evidence>
<keyword evidence="10 13" id="KW-1133">Transmembrane helix</keyword>
<dbReference type="EC" id="2.7.13.3" evidence="3"/>
<evidence type="ECO:0000256" key="3">
    <source>
        <dbReference type="ARBA" id="ARBA00012438"/>
    </source>
</evidence>
<dbReference type="Gene3D" id="3.30.565.10">
    <property type="entry name" value="Histidine kinase-like ATPase, C-terminal domain"/>
    <property type="match status" value="1"/>
</dbReference>
<keyword evidence="9" id="KW-0067">ATP-binding</keyword>
<dbReference type="InterPro" id="IPR036890">
    <property type="entry name" value="HATPase_C_sf"/>
</dbReference>
<dbReference type="CDD" id="cd00082">
    <property type="entry name" value="HisKA"/>
    <property type="match status" value="1"/>
</dbReference>
<dbReference type="PANTHER" id="PTHR45569:SF1">
    <property type="entry name" value="SENSOR PROTEIN KDPD"/>
    <property type="match status" value="1"/>
</dbReference>
<accession>A0A9X0QGA8</accession>
<dbReference type="InterPro" id="IPR003594">
    <property type="entry name" value="HATPase_dom"/>
</dbReference>
<feature type="transmembrane region" description="Helical" evidence="13">
    <location>
        <begin position="37"/>
        <end position="54"/>
    </location>
</feature>
<keyword evidence="5 15" id="KW-0808">Transferase</keyword>
<dbReference type="InterPro" id="IPR004358">
    <property type="entry name" value="Sig_transdc_His_kin-like_C"/>
</dbReference>
<dbReference type="InterPro" id="IPR052023">
    <property type="entry name" value="Histidine_kinase_KdpD"/>
</dbReference>
<keyword evidence="12 13" id="KW-0472">Membrane</keyword>
<dbReference type="SMART" id="SM00387">
    <property type="entry name" value="HATPase_c"/>
    <property type="match status" value="1"/>
</dbReference>
<dbReference type="RefSeq" id="WP_183978792.1">
    <property type="nucleotide sequence ID" value="NZ_JACHEB010000008.1"/>
</dbReference>
<feature type="transmembrane region" description="Helical" evidence="13">
    <location>
        <begin position="60"/>
        <end position="80"/>
    </location>
</feature>
<dbReference type="InterPro" id="IPR038318">
    <property type="entry name" value="KdpD_sf"/>
</dbReference>
<dbReference type="Pfam" id="PF13493">
    <property type="entry name" value="DUF4118"/>
    <property type="match status" value="1"/>
</dbReference>
<dbReference type="InterPro" id="IPR025201">
    <property type="entry name" value="KdpD_TM"/>
</dbReference>
<protein>
    <recommendedName>
        <fullName evidence="3">histidine kinase</fullName>
        <ecNumber evidence="3">2.7.13.3</ecNumber>
    </recommendedName>
</protein>
<evidence type="ECO:0000313" key="16">
    <source>
        <dbReference type="Proteomes" id="UP000535182"/>
    </source>
</evidence>
<evidence type="ECO:0000256" key="9">
    <source>
        <dbReference type="ARBA" id="ARBA00022840"/>
    </source>
</evidence>
<feature type="transmembrane region" description="Helical" evidence="13">
    <location>
        <begin position="12"/>
        <end position="30"/>
    </location>
</feature>
<dbReference type="AlphaFoldDB" id="A0A9X0QGA8"/>
<name>A0A9X0QGA8_9BACT</name>
<organism evidence="15 16">
    <name type="scientific">Tunturiibacter gelidiferens</name>
    <dbReference type="NCBI Taxonomy" id="3069689"/>
    <lineage>
        <taxon>Bacteria</taxon>
        <taxon>Pseudomonadati</taxon>
        <taxon>Acidobacteriota</taxon>
        <taxon>Terriglobia</taxon>
        <taxon>Terriglobales</taxon>
        <taxon>Acidobacteriaceae</taxon>
        <taxon>Tunturiibacter</taxon>
    </lineage>
</organism>
<feature type="transmembrane region" description="Helical" evidence="13">
    <location>
        <begin position="87"/>
        <end position="104"/>
    </location>
</feature>
<keyword evidence="16" id="KW-1185">Reference proteome</keyword>
<comment type="subcellular location">
    <subcellularLocation>
        <location evidence="2">Membrane</location>
        <topology evidence="2">Multi-pass membrane protein</topology>
    </subcellularLocation>
</comment>
<dbReference type="PROSITE" id="PS50109">
    <property type="entry name" value="HIS_KIN"/>
    <property type="match status" value="1"/>
</dbReference>
<sequence length="484" mass="53853">MKYTQVTKRLLHTVAMIPVISLLTGAIYLIHGKALTAGLIELVLVMLIAFRWGFPEAAVASVLSVACLDYFYMPPIFSLLEHDPQDWISSAIFVTVALTAGHFADRITGKALQTESERTRLEKLYLTSRDILMLDRRDEVGAQLTRLIADTFHADAVALWDAREVRMDRAGKDTIPDDEVRATYFHELCENDLVSCKFKRVLRLGTRPVGAIYIAGSSGESCLDPRSVDAIASLSAIALERAYCFAAESNAEAAKRSEQLRSTVLDGLAHAFKTPLATIQSASSGLLEISRLEYPERELVSLIDEQATRLAKLTDQVLRTAELDEGQLKVERERLSLDQLFRDCRAQVAHSLMDHPLRTIDETRGSCVWADGRLLEMALLQMLDNASKYGSPGSPITLRVRSTDTEVVFNVQNEGSFIAPEERLRIFQRFYRSPGSQHKAPGTGIGLSVTKRIAEAHTGRVWVECESEVNTTFSFALPLIHREA</sequence>
<dbReference type="SMART" id="SM00388">
    <property type="entry name" value="HisKA"/>
    <property type="match status" value="1"/>
</dbReference>
<gene>
    <name evidence="15" type="ORF">HDF14_003505</name>
</gene>
<evidence type="ECO:0000256" key="10">
    <source>
        <dbReference type="ARBA" id="ARBA00022989"/>
    </source>
</evidence>
<keyword evidence="4" id="KW-0597">Phosphoprotein</keyword>
<dbReference type="PANTHER" id="PTHR45569">
    <property type="entry name" value="SENSOR PROTEIN KDPD"/>
    <property type="match status" value="1"/>
</dbReference>
<evidence type="ECO:0000256" key="1">
    <source>
        <dbReference type="ARBA" id="ARBA00000085"/>
    </source>
</evidence>
<evidence type="ECO:0000256" key="5">
    <source>
        <dbReference type="ARBA" id="ARBA00022679"/>
    </source>
</evidence>
<evidence type="ECO:0000256" key="7">
    <source>
        <dbReference type="ARBA" id="ARBA00022741"/>
    </source>
</evidence>
<evidence type="ECO:0000256" key="2">
    <source>
        <dbReference type="ARBA" id="ARBA00004141"/>
    </source>
</evidence>
<dbReference type="PRINTS" id="PR00344">
    <property type="entry name" value="BCTRLSENSOR"/>
</dbReference>
<keyword evidence="8 15" id="KW-0418">Kinase</keyword>
<keyword evidence="7" id="KW-0547">Nucleotide-binding</keyword>
<dbReference type="SUPFAM" id="SSF47384">
    <property type="entry name" value="Homodimeric domain of signal transducing histidine kinase"/>
    <property type="match status" value="1"/>
</dbReference>
<keyword evidence="6 13" id="KW-0812">Transmembrane</keyword>
<dbReference type="Pfam" id="PF00512">
    <property type="entry name" value="HisKA"/>
    <property type="match status" value="1"/>
</dbReference>
<dbReference type="GO" id="GO:0005524">
    <property type="term" value="F:ATP binding"/>
    <property type="evidence" value="ECO:0007669"/>
    <property type="project" value="UniProtKB-KW"/>
</dbReference>
<evidence type="ECO:0000259" key="14">
    <source>
        <dbReference type="PROSITE" id="PS50109"/>
    </source>
</evidence>
<dbReference type="EMBL" id="JACHEB010000008">
    <property type="protein sequence ID" value="MBB5329876.1"/>
    <property type="molecule type" value="Genomic_DNA"/>
</dbReference>
<dbReference type="GO" id="GO:0005886">
    <property type="term" value="C:plasma membrane"/>
    <property type="evidence" value="ECO:0007669"/>
    <property type="project" value="TreeGrafter"/>
</dbReference>
<dbReference type="GO" id="GO:0000155">
    <property type="term" value="F:phosphorelay sensor kinase activity"/>
    <property type="evidence" value="ECO:0007669"/>
    <property type="project" value="InterPro"/>
</dbReference>
<dbReference type="SUPFAM" id="SSF55874">
    <property type="entry name" value="ATPase domain of HSP90 chaperone/DNA topoisomerase II/histidine kinase"/>
    <property type="match status" value="1"/>
</dbReference>
<evidence type="ECO:0000256" key="12">
    <source>
        <dbReference type="ARBA" id="ARBA00023136"/>
    </source>
</evidence>
<dbReference type="Proteomes" id="UP000535182">
    <property type="component" value="Unassembled WGS sequence"/>
</dbReference>
<dbReference type="Pfam" id="PF02518">
    <property type="entry name" value="HATPase_c"/>
    <property type="match status" value="1"/>
</dbReference>